<dbReference type="SMART" id="SM00822">
    <property type="entry name" value="PKS_KR"/>
    <property type="match status" value="1"/>
</dbReference>
<dbReference type="PANTHER" id="PTHR43391:SF14">
    <property type="entry name" value="DEHYDROGENASE_REDUCTASE SDR FAMILY PROTEIN 7-LIKE"/>
    <property type="match status" value="1"/>
</dbReference>
<dbReference type="EMBL" id="CP000492">
    <property type="protein sequence ID" value="ABL64816.1"/>
    <property type="molecule type" value="Genomic_DNA"/>
</dbReference>
<dbReference type="CDD" id="cd05233">
    <property type="entry name" value="SDR_c"/>
    <property type="match status" value="1"/>
</dbReference>
<dbReference type="InterPro" id="IPR020904">
    <property type="entry name" value="Sc_DH/Rdtase_CS"/>
</dbReference>
<dbReference type="AlphaFoldDB" id="A1BEI9"/>
<reference evidence="6 7" key="1">
    <citation type="submission" date="2006-12" db="EMBL/GenBank/DDBJ databases">
        <title>Complete sequence of Chlorobium phaeobacteroides DSM 266.</title>
        <authorList>
            <consortium name="US DOE Joint Genome Institute"/>
            <person name="Copeland A."/>
            <person name="Lucas S."/>
            <person name="Lapidus A."/>
            <person name="Barry K."/>
            <person name="Detter J.C."/>
            <person name="Glavina del Rio T."/>
            <person name="Hammon N."/>
            <person name="Israni S."/>
            <person name="Pitluck S."/>
            <person name="Goltsman E."/>
            <person name="Schmutz J."/>
            <person name="Larimer F."/>
            <person name="Land M."/>
            <person name="Hauser L."/>
            <person name="Mikhailova N."/>
            <person name="Li T."/>
            <person name="Overmann J."/>
            <person name="Bryant D.A."/>
            <person name="Richardson P."/>
        </authorList>
    </citation>
    <scope>NUCLEOTIDE SEQUENCE [LARGE SCALE GENOMIC DNA]</scope>
    <source>
        <strain evidence="6 7">DSM 266</strain>
    </source>
</reference>
<sequence>MNETAAYYKGRVAIVTGGASGIGLALGETMLAYEASHIILADFNDLNLARETERLNAAYQGKVLGCHCDVTKEEDVRKMMQSAVEFGGGRIDFLFNNAGAGFLGPFEELTNEDWEKAFALNFYGALYGIRSVLPIMRAQGSGHIVNIISGIAFFPMASQTMYSATKAALNGLTLALRYELWDDQIRVTSATPGTTITAIWKDITPPAEAQSAEQSATRILAGVAKNERIVLGDDADLNGIKKCFDPDAAEYYDAHLLSVARKRKSGEWVF</sequence>
<dbReference type="PANTHER" id="PTHR43391">
    <property type="entry name" value="RETINOL DEHYDROGENASE-RELATED"/>
    <property type="match status" value="1"/>
</dbReference>
<dbReference type="InterPro" id="IPR057326">
    <property type="entry name" value="KR_dom"/>
</dbReference>
<organism evidence="6 7">
    <name type="scientific">Chlorobium phaeobacteroides (strain DSM 266 / SMG 266 / 2430)</name>
    <dbReference type="NCBI Taxonomy" id="290317"/>
    <lineage>
        <taxon>Bacteria</taxon>
        <taxon>Pseudomonadati</taxon>
        <taxon>Chlorobiota</taxon>
        <taxon>Chlorobiia</taxon>
        <taxon>Chlorobiales</taxon>
        <taxon>Chlorobiaceae</taxon>
        <taxon>Chlorobium/Pelodictyon group</taxon>
        <taxon>Chlorobium</taxon>
    </lineage>
</organism>
<accession>A1BEI9</accession>
<evidence type="ECO:0000256" key="2">
    <source>
        <dbReference type="ARBA" id="ARBA00022857"/>
    </source>
</evidence>
<dbReference type="Proteomes" id="UP000008701">
    <property type="component" value="Chromosome"/>
</dbReference>
<dbReference type="OrthoDB" id="9810734at2"/>
<comment type="similarity">
    <text evidence="1 4">Belongs to the short-chain dehydrogenases/reductases (SDR) family.</text>
</comment>
<keyword evidence="2" id="KW-0521">NADP</keyword>
<evidence type="ECO:0000259" key="5">
    <source>
        <dbReference type="SMART" id="SM00822"/>
    </source>
</evidence>
<dbReference type="Pfam" id="PF00106">
    <property type="entry name" value="adh_short"/>
    <property type="match status" value="1"/>
</dbReference>
<dbReference type="InterPro" id="IPR002347">
    <property type="entry name" value="SDR_fam"/>
</dbReference>
<dbReference type="PRINTS" id="PR00081">
    <property type="entry name" value="GDHRDH"/>
</dbReference>
<evidence type="ECO:0000313" key="7">
    <source>
        <dbReference type="Proteomes" id="UP000008701"/>
    </source>
</evidence>
<dbReference type="PROSITE" id="PS00061">
    <property type="entry name" value="ADH_SHORT"/>
    <property type="match status" value="1"/>
</dbReference>
<dbReference type="RefSeq" id="WP_011744645.1">
    <property type="nucleotide sequence ID" value="NC_008639.1"/>
</dbReference>
<keyword evidence="7" id="KW-1185">Reference proteome</keyword>
<evidence type="ECO:0000256" key="4">
    <source>
        <dbReference type="RuleBase" id="RU000363"/>
    </source>
</evidence>
<dbReference type="STRING" id="290317.Cpha266_0764"/>
<evidence type="ECO:0000256" key="3">
    <source>
        <dbReference type="ARBA" id="ARBA00023002"/>
    </source>
</evidence>
<dbReference type="PRINTS" id="PR00080">
    <property type="entry name" value="SDRFAMILY"/>
</dbReference>
<dbReference type="InterPro" id="IPR036291">
    <property type="entry name" value="NAD(P)-bd_dom_sf"/>
</dbReference>
<keyword evidence="3" id="KW-0560">Oxidoreductase</keyword>
<protein>
    <submittedName>
        <fullName evidence="6">Short-chain dehydrogenase/reductase SDR</fullName>
    </submittedName>
</protein>
<dbReference type="GO" id="GO:0016491">
    <property type="term" value="F:oxidoreductase activity"/>
    <property type="evidence" value="ECO:0007669"/>
    <property type="project" value="UniProtKB-KW"/>
</dbReference>
<name>A1BEI9_CHLPD</name>
<dbReference type="KEGG" id="cph:Cpha266_0764"/>
<proteinExistence type="inferred from homology"/>
<dbReference type="SUPFAM" id="SSF51735">
    <property type="entry name" value="NAD(P)-binding Rossmann-fold domains"/>
    <property type="match status" value="1"/>
</dbReference>
<gene>
    <name evidence="6" type="ordered locus">Cpha266_0764</name>
</gene>
<feature type="domain" description="Ketoreductase" evidence="5">
    <location>
        <begin position="11"/>
        <end position="203"/>
    </location>
</feature>
<dbReference type="HOGENOM" id="CLU_010194_2_1_10"/>
<evidence type="ECO:0000256" key="1">
    <source>
        <dbReference type="ARBA" id="ARBA00006484"/>
    </source>
</evidence>
<evidence type="ECO:0000313" key="6">
    <source>
        <dbReference type="EMBL" id="ABL64816.1"/>
    </source>
</evidence>
<dbReference type="eggNOG" id="COG1028">
    <property type="taxonomic scope" value="Bacteria"/>
</dbReference>
<dbReference type="Gene3D" id="3.40.50.720">
    <property type="entry name" value="NAD(P)-binding Rossmann-like Domain"/>
    <property type="match status" value="1"/>
</dbReference>